<dbReference type="EMBL" id="OW240914">
    <property type="protein sequence ID" value="CAH2276515.1"/>
    <property type="molecule type" value="Genomic_DNA"/>
</dbReference>
<dbReference type="AlphaFoldDB" id="A0AAD1W0P2"/>
<name>A0AAD1W0P2_PELCU</name>
<reference evidence="2" key="1">
    <citation type="submission" date="2022-03" db="EMBL/GenBank/DDBJ databases">
        <authorList>
            <person name="Alioto T."/>
            <person name="Alioto T."/>
            <person name="Gomez Garrido J."/>
        </authorList>
    </citation>
    <scope>NUCLEOTIDE SEQUENCE</scope>
</reference>
<accession>A0AAD1W0P2</accession>
<organism evidence="2 3">
    <name type="scientific">Pelobates cultripes</name>
    <name type="common">Western spadefoot toad</name>
    <dbReference type="NCBI Taxonomy" id="61616"/>
    <lineage>
        <taxon>Eukaryota</taxon>
        <taxon>Metazoa</taxon>
        <taxon>Chordata</taxon>
        <taxon>Craniata</taxon>
        <taxon>Vertebrata</taxon>
        <taxon>Euteleostomi</taxon>
        <taxon>Amphibia</taxon>
        <taxon>Batrachia</taxon>
        <taxon>Anura</taxon>
        <taxon>Pelobatoidea</taxon>
        <taxon>Pelobatidae</taxon>
        <taxon>Pelobates</taxon>
    </lineage>
</organism>
<sequence length="87" mass="9735">MADDRTSAQPPDTQEPSLSDIRADIRALTGAMVTKADLQALSATLHEAIRSEVATIQRDIVAKMDAYKPWKQLNLQQVADWMPLMRQ</sequence>
<gene>
    <name evidence="2" type="ORF">PECUL_23A032682</name>
</gene>
<protein>
    <submittedName>
        <fullName evidence="2">Uncharacterized protein</fullName>
    </submittedName>
</protein>
<keyword evidence="3" id="KW-1185">Reference proteome</keyword>
<evidence type="ECO:0000313" key="2">
    <source>
        <dbReference type="EMBL" id="CAH2276515.1"/>
    </source>
</evidence>
<evidence type="ECO:0000256" key="1">
    <source>
        <dbReference type="SAM" id="MobiDB-lite"/>
    </source>
</evidence>
<feature type="region of interest" description="Disordered" evidence="1">
    <location>
        <begin position="1"/>
        <end position="20"/>
    </location>
</feature>
<evidence type="ECO:0000313" key="3">
    <source>
        <dbReference type="Proteomes" id="UP001295444"/>
    </source>
</evidence>
<dbReference type="Proteomes" id="UP001295444">
    <property type="component" value="Chromosome 03"/>
</dbReference>
<proteinExistence type="predicted"/>
<feature type="compositionally biased region" description="Polar residues" evidence="1">
    <location>
        <begin position="7"/>
        <end position="17"/>
    </location>
</feature>